<dbReference type="GeneID" id="91095452"/>
<evidence type="ECO:0000313" key="1">
    <source>
        <dbReference type="EMBL" id="WWC89854.1"/>
    </source>
</evidence>
<organism evidence="1 2">
    <name type="scientific">Kwoniella dendrophila CBS 6074</name>
    <dbReference type="NCBI Taxonomy" id="1295534"/>
    <lineage>
        <taxon>Eukaryota</taxon>
        <taxon>Fungi</taxon>
        <taxon>Dikarya</taxon>
        <taxon>Basidiomycota</taxon>
        <taxon>Agaricomycotina</taxon>
        <taxon>Tremellomycetes</taxon>
        <taxon>Tremellales</taxon>
        <taxon>Cryptococcaceae</taxon>
        <taxon>Kwoniella</taxon>
    </lineage>
</organism>
<dbReference type="EMBL" id="CP144103">
    <property type="protein sequence ID" value="WWC89854.1"/>
    <property type="molecule type" value="Genomic_DNA"/>
</dbReference>
<name>A0AAX4JY81_9TREE</name>
<dbReference type="Proteomes" id="UP001355207">
    <property type="component" value="Chromosome 6"/>
</dbReference>
<proteinExistence type="predicted"/>
<gene>
    <name evidence="1" type="ORF">L201_004782</name>
</gene>
<dbReference type="RefSeq" id="XP_066076617.1">
    <property type="nucleotide sequence ID" value="XM_066220520.1"/>
</dbReference>
<evidence type="ECO:0000313" key="2">
    <source>
        <dbReference type="Proteomes" id="UP001355207"/>
    </source>
</evidence>
<reference evidence="1 2" key="1">
    <citation type="submission" date="2024-01" db="EMBL/GenBank/DDBJ databases">
        <title>Comparative genomics of Cryptococcus and Kwoniella reveals pathogenesis evolution and contrasting modes of karyotype evolution via chromosome fusion or intercentromeric recombination.</title>
        <authorList>
            <person name="Coelho M.A."/>
            <person name="David-Palma M."/>
            <person name="Shea T."/>
            <person name="Bowers K."/>
            <person name="McGinley-Smith S."/>
            <person name="Mohammad A.W."/>
            <person name="Gnirke A."/>
            <person name="Yurkov A.M."/>
            <person name="Nowrousian M."/>
            <person name="Sun S."/>
            <person name="Cuomo C.A."/>
            <person name="Heitman J."/>
        </authorList>
    </citation>
    <scope>NUCLEOTIDE SEQUENCE [LARGE SCALE GENOMIC DNA]</scope>
    <source>
        <strain evidence="1 2">CBS 6074</strain>
    </source>
</reference>
<sequence length="245" mass="27421">MDVFTNEPIDYSTLAAPDHVKALMDGYKSLLSKNWNEGKYSEAPSVVVATSLNQTIDKESKLPSSRGSEAWTNVLVAADIYETTVDYCTSVLKQLEDSMEPRAESDRQAYALVLEGLEDLTEEESNANKSKLEEAQLQAELALFGLMDKAEASKNQYDSAVDTWKSEVGLVEDDQWHLEYIPFGIPLDLRVEPTREVVSRGLAAYSESADPRTREETTVSYLVQTLKDLETGYNRSKVTQSTVDW</sequence>
<accession>A0AAX4JY81</accession>
<protein>
    <submittedName>
        <fullName evidence="1">Uncharacterized protein</fullName>
    </submittedName>
</protein>
<keyword evidence="2" id="KW-1185">Reference proteome</keyword>
<dbReference type="AlphaFoldDB" id="A0AAX4JY81"/>